<dbReference type="OrthoDB" id="5513217at2"/>
<dbReference type="EMBL" id="WQLA01000002">
    <property type="protein sequence ID" value="MVN90633.1"/>
    <property type="molecule type" value="Genomic_DNA"/>
</dbReference>
<name>A0A6I4IPU7_9SPHI</name>
<dbReference type="SUPFAM" id="SSF55008">
    <property type="entry name" value="HMA, heavy metal-associated domain"/>
    <property type="match status" value="1"/>
</dbReference>
<reference evidence="3 4" key="1">
    <citation type="submission" date="2019-12" db="EMBL/GenBank/DDBJ databases">
        <title>Mucilaginibacter sp. HME9299 genome sequencing and assembly.</title>
        <authorList>
            <person name="Kang H."/>
            <person name="Kim H."/>
            <person name="Joh K."/>
        </authorList>
    </citation>
    <scope>NUCLEOTIDE SEQUENCE [LARGE SCALE GENOMIC DNA]</scope>
    <source>
        <strain evidence="3 4">HME9299</strain>
    </source>
</reference>
<feature type="chain" id="PRO_5026159339" evidence="1">
    <location>
        <begin position="22"/>
        <end position="284"/>
    </location>
</feature>
<proteinExistence type="predicted"/>
<evidence type="ECO:0000313" key="4">
    <source>
        <dbReference type="Proteomes" id="UP000434850"/>
    </source>
</evidence>
<feature type="domain" description="DUF3347" evidence="2">
    <location>
        <begin position="147"/>
        <end position="237"/>
    </location>
</feature>
<dbReference type="Pfam" id="PF11827">
    <property type="entry name" value="DUF3347"/>
    <property type="match status" value="1"/>
</dbReference>
<dbReference type="Gene3D" id="3.30.70.100">
    <property type="match status" value="1"/>
</dbReference>
<gene>
    <name evidence="3" type="ORF">GO816_05795</name>
</gene>
<comment type="caution">
    <text evidence="3">The sequence shown here is derived from an EMBL/GenBank/DDBJ whole genome shotgun (WGS) entry which is preliminary data.</text>
</comment>
<accession>A0A6I4IPU7</accession>
<keyword evidence="1" id="KW-0732">Signal</keyword>
<dbReference type="GO" id="GO:0046872">
    <property type="term" value="F:metal ion binding"/>
    <property type="evidence" value="ECO:0007669"/>
    <property type="project" value="InterPro"/>
</dbReference>
<feature type="signal peptide" evidence="1">
    <location>
        <begin position="1"/>
        <end position="21"/>
    </location>
</feature>
<dbReference type="Proteomes" id="UP000434850">
    <property type="component" value="Unassembled WGS sequence"/>
</dbReference>
<protein>
    <submittedName>
        <fullName evidence="3">DUF3347 domain-containing protein</fullName>
    </submittedName>
</protein>
<evidence type="ECO:0000259" key="2">
    <source>
        <dbReference type="Pfam" id="PF11827"/>
    </source>
</evidence>
<evidence type="ECO:0000256" key="1">
    <source>
        <dbReference type="SAM" id="SignalP"/>
    </source>
</evidence>
<dbReference type="RefSeq" id="WP_157540408.1">
    <property type="nucleotide sequence ID" value="NZ_WQLA01000002.1"/>
</dbReference>
<sequence>MKLVSKLVVLAVLLATQTINAQIKNSKTVSFKVYGNCEMCQSAIEKAGTQKNVANVNWSKDTQMATLNYDSQKTGADDILKRIALAGYDSETFLAPDDVYAKLPECCRYSRDLKPAASGNKTTADVHANHNAGSNTAQQKGQLQGLFDNYFALKDALVSTDAVSAAQKATAMSASIKAVDMSKLSAKEHEVWMKTMKNIAAGAEAISASKNIAKQRSAFINLSDNIYELVKATENNQALYYQHCPMFNSGKGANWLSKEEEIKNPYYGSQMLNCGSVKETIGSK</sequence>
<dbReference type="AlphaFoldDB" id="A0A6I4IPU7"/>
<dbReference type="InterPro" id="IPR036163">
    <property type="entry name" value="HMA_dom_sf"/>
</dbReference>
<organism evidence="3 4">
    <name type="scientific">Mucilaginibacter aquatilis</name>
    <dbReference type="NCBI Taxonomy" id="1517760"/>
    <lineage>
        <taxon>Bacteria</taxon>
        <taxon>Pseudomonadati</taxon>
        <taxon>Bacteroidota</taxon>
        <taxon>Sphingobacteriia</taxon>
        <taxon>Sphingobacteriales</taxon>
        <taxon>Sphingobacteriaceae</taxon>
        <taxon>Mucilaginibacter</taxon>
    </lineage>
</organism>
<evidence type="ECO:0000313" key="3">
    <source>
        <dbReference type="EMBL" id="MVN90633.1"/>
    </source>
</evidence>
<dbReference type="InterPro" id="IPR021782">
    <property type="entry name" value="DUF3347"/>
</dbReference>
<keyword evidence="4" id="KW-1185">Reference proteome</keyword>